<keyword evidence="5" id="KW-1185">Reference proteome</keyword>
<dbReference type="Proteomes" id="UP000295132">
    <property type="component" value="Unassembled WGS sequence"/>
</dbReference>
<organism evidence="3 4">
    <name type="scientific">Bacillus salipaludis</name>
    <dbReference type="NCBI Taxonomy" id="2547811"/>
    <lineage>
        <taxon>Bacteria</taxon>
        <taxon>Bacillati</taxon>
        <taxon>Bacillota</taxon>
        <taxon>Bacilli</taxon>
        <taxon>Bacillales</taxon>
        <taxon>Bacillaceae</taxon>
        <taxon>Bacillus</taxon>
    </lineage>
</organism>
<dbReference type="EMBL" id="JAVGVR010000001">
    <property type="protein sequence ID" value="MDQ6596838.1"/>
    <property type="molecule type" value="Genomic_DNA"/>
</dbReference>
<name>A0A4R5VZ96_9BACI</name>
<protein>
    <submittedName>
        <fullName evidence="2">YlbD family protein</fullName>
    </submittedName>
</protein>
<dbReference type="RefSeq" id="WP_133332545.1">
    <property type="nucleotide sequence ID" value="NZ_JAVGVR010000001.1"/>
</dbReference>
<dbReference type="Proteomes" id="UP001178888">
    <property type="component" value="Unassembled WGS sequence"/>
</dbReference>
<evidence type="ECO:0000256" key="1">
    <source>
        <dbReference type="SAM" id="MobiDB-lite"/>
    </source>
</evidence>
<dbReference type="EMBL" id="SMYO01000001">
    <property type="protein sequence ID" value="TDK64950.1"/>
    <property type="molecule type" value="Genomic_DNA"/>
</dbReference>
<sequence>MAQKKLHPSVAKFKEFVKNNPKMIQEVRKGKTTWQELYEDWYLLGEEDARWEKIGNENNDLSEKPEEQETNTEKKGDLISNIMGMVNKMDPNQIQNHINNLSQAIGAIQGVLSQFQGSNGAKPPGKPPEGPINPFTFRKD</sequence>
<accession>A0A4R5VZ96</accession>
<feature type="region of interest" description="Disordered" evidence="1">
    <location>
        <begin position="115"/>
        <end position="140"/>
    </location>
</feature>
<dbReference type="Pfam" id="PF14071">
    <property type="entry name" value="YlbD_coat"/>
    <property type="match status" value="1"/>
</dbReference>
<gene>
    <name evidence="3" type="ORF">E2K98_01505</name>
    <name evidence="2" type="ORF">RCG21_10820</name>
</gene>
<evidence type="ECO:0000313" key="2">
    <source>
        <dbReference type="EMBL" id="MDQ6596838.1"/>
    </source>
</evidence>
<dbReference type="InterPro" id="IPR025953">
    <property type="entry name" value="YlbD_coat"/>
</dbReference>
<feature type="region of interest" description="Disordered" evidence="1">
    <location>
        <begin position="54"/>
        <end position="75"/>
    </location>
</feature>
<comment type="caution">
    <text evidence="3">The sequence shown here is derived from an EMBL/GenBank/DDBJ whole genome shotgun (WGS) entry which is preliminary data.</text>
</comment>
<reference evidence="2" key="2">
    <citation type="submission" date="2023-08" db="EMBL/GenBank/DDBJ databases">
        <title>Nitrogen cycling bacteria in agricultural field soils.</title>
        <authorList>
            <person name="Jang J."/>
        </authorList>
    </citation>
    <scope>NUCLEOTIDE SEQUENCE</scope>
    <source>
        <strain evidence="2">PS3-36</strain>
    </source>
</reference>
<evidence type="ECO:0000313" key="5">
    <source>
        <dbReference type="Proteomes" id="UP001178888"/>
    </source>
</evidence>
<reference evidence="3 4" key="1">
    <citation type="submission" date="2019-03" db="EMBL/GenBank/DDBJ databases">
        <title>Bacillus niacini sp. nov. a Nicotinate-Metabolizing Mesophile Isolated from Soil.</title>
        <authorList>
            <person name="Zhang G."/>
        </authorList>
    </citation>
    <scope>NUCLEOTIDE SEQUENCE [LARGE SCALE GENOMIC DNA]</scope>
    <source>
        <strain evidence="3 4">WN066</strain>
    </source>
</reference>
<evidence type="ECO:0000313" key="3">
    <source>
        <dbReference type="EMBL" id="TDK64950.1"/>
    </source>
</evidence>
<dbReference type="AlphaFoldDB" id="A0A4R5VZ96"/>
<proteinExistence type="predicted"/>
<evidence type="ECO:0000313" key="4">
    <source>
        <dbReference type="Proteomes" id="UP000295132"/>
    </source>
</evidence>